<comment type="subcellular location">
    <subcellularLocation>
        <location evidence="1">Membrane</location>
        <topology evidence="1">Single-pass membrane protein</topology>
    </subcellularLocation>
</comment>
<keyword evidence="5" id="KW-1133">Transmembrane helix</keyword>
<dbReference type="SUPFAM" id="SSF51306">
    <property type="entry name" value="LexA/Signal peptidase"/>
    <property type="match status" value="1"/>
</dbReference>
<dbReference type="InterPro" id="IPR036286">
    <property type="entry name" value="LexA/Signal_pep-like_sf"/>
</dbReference>
<proteinExistence type="predicted"/>
<dbReference type="AlphaFoldDB" id="A0A8H3IU47"/>
<dbReference type="Pfam" id="PF10502">
    <property type="entry name" value="Peptidase_S26"/>
    <property type="match status" value="1"/>
</dbReference>
<name>A0A8H3IU47_9LECA</name>
<evidence type="ECO:0000256" key="4">
    <source>
        <dbReference type="ARBA" id="ARBA00022801"/>
    </source>
</evidence>
<evidence type="ECO:0000256" key="1">
    <source>
        <dbReference type="ARBA" id="ARBA00004167"/>
    </source>
</evidence>
<evidence type="ECO:0000256" key="6">
    <source>
        <dbReference type="ARBA" id="ARBA00023136"/>
    </source>
</evidence>
<sequence length="160" mass="18574">MRVGGRSMYPFLNTDYATSLSEDRVWVDLRPPSRKTARRESGLKRGEVVVFWSPSNPEHMAVKRIIALEGDIVETRRPYPFREETVPWGHVWVEGEHPEGERASVDSNNYGPIPVALVIGKVKAVYWPWKKAGWVRWQDWKGSSRVREGKTMEPIEMYTF</sequence>
<comment type="caution">
    <text evidence="8">The sequence shown here is derived from an EMBL/GenBank/DDBJ whole genome shotgun (WGS) entry which is preliminary data.</text>
</comment>
<dbReference type="GO" id="GO:0004252">
    <property type="term" value="F:serine-type endopeptidase activity"/>
    <property type="evidence" value="ECO:0007669"/>
    <property type="project" value="InterPro"/>
</dbReference>
<accession>A0A8H3IU47</accession>
<dbReference type="EMBL" id="CAJPDS010000046">
    <property type="protein sequence ID" value="CAF9927965.1"/>
    <property type="molecule type" value="Genomic_DNA"/>
</dbReference>
<dbReference type="GO" id="GO:0006627">
    <property type="term" value="P:protein processing involved in protein targeting to mitochondrion"/>
    <property type="evidence" value="ECO:0007669"/>
    <property type="project" value="InterPro"/>
</dbReference>
<dbReference type="GO" id="GO:0006465">
    <property type="term" value="P:signal peptide processing"/>
    <property type="evidence" value="ECO:0007669"/>
    <property type="project" value="InterPro"/>
</dbReference>
<evidence type="ECO:0000313" key="8">
    <source>
        <dbReference type="EMBL" id="CAF9927965.1"/>
    </source>
</evidence>
<organism evidence="8 9">
    <name type="scientific">Heterodermia speciosa</name>
    <dbReference type="NCBI Taxonomy" id="116794"/>
    <lineage>
        <taxon>Eukaryota</taxon>
        <taxon>Fungi</taxon>
        <taxon>Dikarya</taxon>
        <taxon>Ascomycota</taxon>
        <taxon>Pezizomycotina</taxon>
        <taxon>Lecanoromycetes</taxon>
        <taxon>OSLEUM clade</taxon>
        <taxon>Lecanoromycetidae</taxon>
        <taxon>Caliciales</taxon>
        <taxon>Physciaceae</taxon>
        <taxon>Heterodermia</taxon>
    </lineage>
</organism>
<evidence type="ECO:0000256" key="5">
    <source>
        <dbReference type="ARBA" id="ARBA00022989"/>
    </source>
</evidence>
<keyword evidence="2" id="KW-0645">Protease</keyword>
<dbReference type="InterPro" id="IPR037730">
    <property type="entry name" value="IMP2"/>
</dbReference>
<dbReference type="PANTHER" id="PTHR46041:SF2">
    <property type="entry name" value="MITOCHONDRIAL INNER MEMBRANE PROTEASE SUBUNIT 2"/>
    <property type="match status" value="1"/>
</dbReference>
<dbReference type="Proteomes" id="UP000664521">
    <property type="component" value="Unassembled WGS sequence"/>
</dbReference>
<evidence type="ECO:0000256" key="2">
    <source>
        <dbReference type="ARBA" id="ARBA00022670"/>
    </source>
</evidence>
<gene>
    <name evidence="8" type="ORF">HETSPECPRED_006715</name>
</gene>
<evidence type="ECO:0000256" key="3">
    <source>
        <dbReference type="ARBA" id="ARBA00022692"/>
    </source>
</evidence>
<dbReference type="GO" id="GO:0042720">
    <property type="term" value="C:mitochondrial inner membrane peptidase complex"/>
    <property type="evidence" value="ECO:0007669"/>
    <property type="project" value="InterPro"/>
</dbReference>
<keyword evidence="6" id="KW-0472">Membrane</keyword>
<evidence type="ECO:0000313" key="9">
    <source>
        <dbReference type="Proteomes" id="UP000664521"/>
    </source>
</evidence>
<feature type="domain" description="Peptidase S26" evidence="7">
    <location>
        <begin position="34"/>
        <end position="76"/>
    </location>
</feature>
<dbReference type="OrthoDB" id="9996127at2759"/>
<dbReference type="Gene3D" id="2.10.109.10">
    <property type="entry name" value="Umud Fragment, subunit A"/>
    <property type="match status" value="1"/>
</dbReference>
<reference evidence="8" key="1">
    <citation type="submission" date="2021-03" db="EMBL/GenBank/DDBJ databases">
        <authorList>
            <person name="Tagirdzhanova G."/>
        </authorList>
    </citation>
    <scope>NUCLEOTIDE SEQUENCE</scope>
</reference>
<dbReference type="CDD" id="cd06530">
    <property type="entry name" value="S26_SPase_I"/>
    <property type="match status" value="1"/>
</dbReference>
<dbReference type="InterPro" id="IPR019533">
    <property type="entry name" value="Peptidase_S26"/>
</dbReference>
<evidence type="ECO:0000259" key="7">
    <source>
        <dbReference type="Pfam" id="PF10502"/>
    </source>
</evidence>
<keyword evidence="3" id="KW-0812">Transmembrane</keyword>
<protein>
    <recommendedName>
        <fullName evidence="7">Peptidase S26 domain-containing protein</fullName>
    </recommendedName>
</protein>
<keyword evidence="4" id="KW-0378">Hydrolase</keyword>
<dbReference type="PANTHER" id="PTHR46041">
    <property type="entry name" value="MITOCHONDRIAL INNER MEMBRANE PROTEASE SUBUNIT 2"/>
    <property type="match status" value="1"/>
</dbReference>
<keyword evidence="9" id="KW-1185">Reference proteome</keyword>